<gene>
    <name evidence="2" type="ORF">DFP81_104167</name>
</gene>
<evidence type="ECO:0000256" key="1">
    <source>
        <dbReference type="SAM" id="Phobius"/>
    </source>
</evidence>
<reference evidence="2 3" key="1">
    <citation type="submission" date="2018-08" db="EMBL/GenBank/DDBJ databases">
        <title>Genomic Encyclopedia of Type Strains, Phase III (KMG-III): the genomes of soil and plant-associated and newly described type strains.</title>
        <authorList>
            <person name="Whitman W."/>
        </authorList>
    </citation>
    <scope>NUCLEOTIDE SEQUENCE [LARGE SCALE GENOMIC DNA]</scope>
    <source>
        <strain evidence="2 3">CECT 7375</strain>
    </source>
</reference>
<organism evidence="2 3">
    <name type="scientific">Marinomonas pollencensis</name>
    <dbReference type="NCBI Taxonomy" id="491954"/>
    <lineage>
        <taxon>Bacteria</taxon>
        <taxon>Pseudomonadati</taxon>
        <taxon>Pseudomonadota</taxon>
        <taxon>Gammaproteobacteria</taxon>
        <taxon>Oceanospirillales</taxon>
        <taxon>Oceanospirillaceae</taxon>
        <taxon>Marinomonas</taxon>
    </lineage>
</organism>
<evidence type="ECO:0000313" key="2">
    <source>
        <dbReference type="EMBL" id="REG84288.1"/>
    </source>
</evidence>
<protein>
    <submittedName>
        <fullName evidence="2">Uncharacterized protein</fullName>
    </submittedName>
</protein>
<dbReference type="Proteomes" id="UP000256542">
    <property type="component" value="Unassembled WGS sequence"/>
</dbReference>
<feature type="transmembrane region" description="Helical" evidence="1">
    <location>
        <begin position="12"/>
        <end position="35"/>
    </location>
</feature>
<keyword evidence="1" id="KW-0472">Membrane</keyword>
<sequence>MNNQRATLRGGLLLELMLVCALLAIILPLLIAPLWQLQQRHGVALTYLDQSKFQIALASQFEAHWSRLLPAACYLDTGLSLTIGTADEPPARLSQRSLVPQSDWLEAVDYGACRVSLGTVNSPLVSANHCDLSAGDWVRVASCHTSEQTQVAQANGQSFTLNLLDQDMLGQTAFLESQQAFYWYAGEGKNGQPAFWRTPQLSGNSLELWAGLMALAISPLLDENQDGLVDTIDARYGTYSLTKVRALWVEYLYQLSPCQAATQPPQTQVYNTLRGERWQYLAPCQGVAKQVIVLNGFG</sequence>
<keyword evidence="1" id="KW-1133">Transmembrane helix</keyword>
<evidence type="ECO:0000313" key="3">
    <source>
        <dbReference type="Proteomes" id="UP000256542"/>
    </source>
</evidence>
<dbReference type="RefSeq" id="WP_115897189.1">
    <property type="nucleotide sequence ID" value="NZ_QUNG01000004.1"/>
</dbReference>
<dbReference type="AlphaFoldDB" id="A0A3E0DS93"/>
<accession>A0A3E0DS93</accession>
<dbReference type="OrthoDB" id="6104893at2"/>
<dbReference type="EMBL" id="QUNG01000004">
    <property type="protein sequence ID" value="REG84288.1"/>
    <property type="molecule type" value="Genomic_DNA"/>
</dbReference>
<name>A0A3E0DS93_9GAMM</name>
<keyword evidence="1" id="KW-0812">Transmembrane</keyword>
<proteinExistence type="predicted"/>
<comment type="caution">
    <text evidence="2">The sequence shown here is derived from an EMBL/GenBank/DDBJ whole genome shotgun (WGS) entry which is preliminary data.</text>
</comment>
<keyword evidence="3" id="KW-1185">Reference proteome</keyword>